<evidence type="ECO:0000313" key="4">
    <source>
        <dbReference type="Proteomes" id="UP001472866"/>
    </source>
</evidence>
<evidence type="ECO:0000256" key="2">
    <source>
        <dbReference type="SAM" id="MobiDB-lite"/>
    </source>
</evidence>
<gene>
    <name evidence="3" type="ORF">HKI87_02g17510</name>
</gene>
<dbReference type="InterPro" id="IPR038835">
    <property type="entry name" value="Giardin_beta-like"/>
</dbReference>
<feature type="coiled-coil region" evidence="1">
    <location>
        <begin position="178"/>
        <end position="205"/>
    </location>
</feature>
<protein>
    <submittedName>
        <fullName evidence="3">Uncharacterized protein</fullName>
    </submittedName>
</protein>
<sequence length="243" mass="27798">MSRRTDPVVDADEAGGAGTLSLLEERRGRREELESRVRGVEEKVSQYVEVAAERGSSLRDDVKQLEEGLGTCRVKREVLAERKRKELDLVEGNIAGALGEERETRKESHRQLVRFVEEKAQVLKAGLVTARTAREETGDHGIHQVRQEISRLADRVDQELVKVAQQEANVSRKLVDESVRLESLIQNEREKRERMQNSMLQILEDLSVRHQLAIKTEKREREATEELLLKVLESSLNTIERGF</sequence>
<dbReference type="Proteomes" id="UP001472866">
    <property type="component" value="Chromosome 02"/>
</dbReference>
<name>A0AAX4P1R1_9CHLO</name>
<dbReference type="AlphaFoldDB" id="A0AAX4P1R1"/>
<evidence type="ECO:0000313" key="3">
    <source>
        <dbReference type="EMBL" id="WZN60222.1"/>
    </source>
</evidence>
<dbReference type="PANTHER" id="PTHR37027:SF2">
    <property type="entry name" value="CHROMOSOME UNDETERMINED SCAFFOLD_148, WHOLE GENOME SHOTGUN SEQUENCE"/>
    <property type="match status" value="1"/>
</dbReference>
<feature type="region of interest" description="Disordered" evidence="2">
    <location>
        <begin position="1"/>
        <end position="25"/>
    </location>
</feature>
<keyword evidence="4" id="KW-1185">Reference proteome</keyword>
<accession>A0AAX4P1R1</accession>
<dbReference type="EMBL" id="CP151502">
    <property type="protein sequence ID" value="WZN60222.1"/>
    <property type="molecule type" value="Genomic_DNA"/>
</dbReference>
<keyword evidence="1" id="KW-0175">Coiled coil</keyword>
<evidence type="ECO:0000256" key="1">
    <source>
        <dbReference type="SAM" id="Coils"/>
    </source>
</evidence>
<dbReference type="PANTHER" id="PTHR37027">
    <property type="entry name" value="KDE4"/>
    <property type="match status" value="1"/>
</dbReference>
<organism evidence="3 4">
    <name type="scientific">Chloropicon roscoffensis</name>
    <dbReference type="NCBI Taxonomy" id="1461544"/>
    <lineage>
        <taxon>Eukaryota</taxon>
        <taxon>Viridiplantae</taxon>
        <taxon>Chlorophyta</taxon>
        <taxon>Chloropicophyceae</taxon>
        <taxon>Chloropicales</taxon>
        <taxon>Chloropicaceae</taxon>
        <taxon>Chloropicon</taxon>
    </lineage>
</organism>
<proteinExistence type="predicted"/>
<reference evidence="3 4" key="1">
    <citation type="submission" date="2024-03" db="EMBL/GenBank/DDBJ databases">
        <title>Complete genome sequence of the green alga Chloropicon roscoffensis RCC1871.</title>
        <authorList>
            <person name="Lemieux C."/>
            <person name="Pombert J.-F."/>
            <person name="Otis C."/>
            <person name="Turmel M."/>
        </authorList>
    </citation>
    <scope>NUCLEOTIDE SEQUENCE [LARGE SCALE GENOMIC DNA]</scope>
    <source>
        <strain evidence="3 4">RCC1871</strain>
    </source>
</reference>